<organism evidence="3 4">
    <name type="scientific">Photobacterium proteolyticum</name>
    <dbReference type="NCBI Taxonomy" id="1903952"/>
    <lineage>
        <taxon>Bacteria</taxon>
        <taxon>Pseudomonadati</taxon>
        <taxon>Pseudomonadota</taxon>
        <taxon>Gammaproteobacteria</taxon>
        <taxon>Vibrionales</taxon>
        <taxon>Vibrionaceae</taxon>
        <taxon>Photobacterium</taxon>
    </lineage>
</organism>
<dbReference type="Gene3D" id="1.10.780.10">
    <property type="entry name" value="Hydroxylamine Oxidoreductase, Chain A, domain 1"/>
    <property type="match status" value="1"/>
</dbReference>
<dbReference type="AlphaFoldDB" id="A0A1Q9GEV7"/>
<accession>A0A1Q9GEV7</accession>
<evidence type="ECO:0000313" key="4">
    <source>
        <dbReference type="Proteomes" id="UP000186905"/>
    </source>
</evidence>
<dbReference type="Proteomes" id="UP000186905">
    <property type="component" value="Unassembled WGS sequence"/>
</dbReference>
<dbReference type="PANTHER" id="PTHR35038">
    <property type="entry name" value="DISSIMILATORY SULFITE REDUCTASE SIRA"/>
    <property type="match status" value="1"/>
</dbReference>
<gene>
    <name evidence="3" type="ORF">BIT28_07060</name>
</gene>
<name>A0A1Q9GEV7_9GAMM</name>
<dbReference type="SUPFAM" id="SSF48695">
    <property type="entry name" value="Multiheme cytochromes"/>
    <property type="match status" value="1"/>
</dbReference>
<evidence type="ECO:0000256" key="1">
    <source>
        <dbReference type="ARBA" id="ARBA00022729"/>
    </source>
</evidence>
<evidence type="ECO:0000313" key="3">
    <source>
        <dbReference type="EMBL" id="OLQ72935.1"/>
    </source>
</evidence>
<reference evidence="3 4" key="1">
    <citation type="submission" date="2016-09" db="EMBL/GenBank/DDBJ databases">
        <title>Photobacterium proteolyticum sp. nov. a protease producing bacterium isolated from ocean sediments of Laizhou Bay.</title>
        <authorList>
            <person name="Li Y."/>
        </authorList>
    </citation>
    <scope>NUCLEOTIDE SEQUENCE [LARGE SCALE GENOMIC DNA]</scope>
    <source>
        <strain evidence="3 4">13-12</strain>
    </source>
</reference>
<dbReference type="EMBL" id="MJIL01000090">
    <property type="protein sequence ID" value="OLQ72935.1"/>
    <property type="molecule type" value="Genomic_DNA"/>
</dbReference>
<dbReference type="STRING" id="1903952.BIT28_07060"/>
<dbReference type="RefSeq" id="WP_075766952.1">
    <property type="nucleotide sequence ID" value="NZ_MJIL01000090.1"/>
</dbReference>
<comment type="caution">
    <text evidence="3">The sequence shown here is derived from an EMBL/GenBank/DDBJ whole genome shotgun (WGS) entry which is preliminary data.</text>
</comment>
<dbReference type="Pfam" id="PF13447">
    <property type="entry name" value="Multi-haem_cyto"/>
    <property type="match status" value="1"/>
</dbReference>
<keyword evidence="1" id="KW-0732">Signal</keyword>
<dbReference type="InterPro" id="IPR051829">
    <property type="entry name" value="Multiheme_Cytochr_ET"/>
</dbReference>
<evidence type="ECO:0000259" key="2">
    <source>
        <dbReference type="Pfam" id="PF13435"/>
    </source>
</evidence>
<dbReference type="InterPro" id="IPR036280">
    <property type="entry name" value="Multihaem_cyt_sf"/>
</dbReference>
<keyword evidence="4" id="KW-1185">Reference proteome</keyword>
<dbReference type="InterPro" id="IPR023155">
    <property type="entry name" value="Cyt_c-552/4"/>
</dbReference>
<feature type="domain" description="Cytochrome c-552/4" evidence="2">
    <location>
        <begin position="44"/>
        <end position="83"/>
    </location>
</feature>
<proteinExistence type="predicted"/>
<feature type="domain" description="Cytochrome c-552/4" evidence="2">
    <location>
        <begin position="109"/>
        <end position="167"/>
    </location>
</feature>
<dbReference type="Gene3D" id="1.20.850.10">
    <property type="entry name" value="Hydroxylamine Oxidoreductase, Chain A, domain 2"/>
    <property type="match status" value="1"/>
</dbReference>
<dbReference type="Pfam" id="PF13435">
    <property type="entry name" value="Cytochrome_C554"/>
    <property type="match status" value="2"/>
</dbReference>
<sequence>MDNEKLAVRYLCWFFSTMTIVVLLSMSMTANAEPKALIMKPFAQLSDQSKECAACHKDKNPSIYAQWGRSKHYGANVGCYECHQADPSDKDAIKHEGYSIAVIVSPKDCGQCHNQEVDQFSKSHHAKAGQIIGSLDNFLAEVVEGALTLNGQSPAAVNGCWQCHGAEVKVLENGDLDPTTWPNTGIGRINPDGSIGACTACHQRHEFDMVQARRPEACGKCHLGPDHPQKEVYEESKHGINFYAHVDRMNLDSAKWIVGEDYDAAPTCATCHMSATRELPVTHDVGDRISWTLRPAISEKIDAKDIALGKETKSWQARRADMQNVCQACHTKSMIDNFYIQFDSLVELYNDKFARPGKALMTTLSKEGMITDIGFDEEIEWTWFYLWHHEGRRARHGAAMQAPDYVQWHGMYEVAERFYIEMVPQYLEIVEKAEHGGNKEGAERARAVLQEILDRPEHAWFSGKEPDSVKEARKKAQAEFKARYLSESKE</sequence>
<protein>
    <submittedName>
        <fullName evidence="3">Hydroxylamine oxidoreductase</fullName>
    </submittedName>
</protein>